<evidence type="ECO:0000313" key="1">
    <source>
        <dbReference type="EMBL" id="KAJ3008837.1"/>
    </source>
</evidence>
<name>A0ACC1Q271_9APHY</name>
<proteinExistence type="predicted"/>
<reference evidence="1" key="1">
    <citation type="submission" date="2022-08" db="EMBL/GenBank/DDBJ databases">
        <title>Genome Sequence of Pycnoporus sanguineus.</title>
        <authorList>
            <person name="Buettner E."/>
        </authorList>
    </citation>
    <scope>NUCLEOTIDE SEQUENCE</scope>
    <source>
        <strain evidence="1">CG-C14</strain>
    </source>
</reference>
<evidence type="ECO:0000313" key="2">
    <source>
        <dbReference type="Proteomes" id="UP001144978"/>
    </source>
</evidence>
<dbReference type="Proteomes" id="UP001144978">
    <property type="component" value="Unassembled WGS sequence"/>
</dbReference>
<accession>A0ACC1Q271</accession>
<gene>
    <name evidence="1" type="ORF">NUW54_g3004</name>
</gene>
<protein>
    <submittedName>
        <fullName evidence="1">Uncharacterized protein</fullName>
    </submittedName>
</protein>
<sequence>MLVTLRTFGFPLRLAYPSSVAMACPEDINALILSQIQLGPTIGVGYLGVAISSAIYGVTCIQTFHYFRSPRLSSDKLLLKIIVTALWMLDTAHQAIIIFSLYHYLILNYANPASLLKEHWSIGTEIIVNAVIAFIVESFFVTRIWKSGCERSPLNNQLMNISSHTVSKNAYVSGACMLFTVAHLSTSTCHFIIHGLLYNTRPRSSASHESTISDQDSTGSSGLGVAVLADVSISAAMVWYLHRGRTGLRKSDDMISRLIILTITTGSLTTTFVIANLIAYLAAPAQLYTLFFNFMLGKLYINSLLTSLNGREFVRGKDLSSQFNTIPLSTFQGAPNGTATLSTGDVHNVKTGYISEP</sequence>
<comment type="caution">
    <text evidence="1">The sequence shown here is derived from an EMBL/GenBank/DDBJ whole genome shotgun (WGS) entry which is preliminary data.</text>
</comment>
<keyword evidence="2" id="KW-1185">Reference proteome</keyword>
<organism evidence="1 2">
    <name type="scientific">Trametes sanguinea</name>
    <dbReference type="NCBI Taxonomy" id="158606"/>
    <lineage>
        <taxon>Eukaryota</taxon>
        <taxon>Fungi</taxon>
        <taxon>Dikarya</taxon>
        <taxon>Basidiomycota</taxon>
        <taxon>Agaricomycotina</taxon>
        <taxon>Agaricomycetes</taxon>
        <taxon>Polyporales</taxon>
        <taxon>Polyporaceae</taxon>
        <taxon>Trametes</taxon>
    </lineage>
</organism>
<dbReference type="EMBL" id="JANSHE010000605">
    <property type="protein sequence ID" value="KAJ3008837.1"/>
    <property type="molecule type" value="Genomic_DNA"/>
</dbReference>